<evidence type="ECO:0000256" key="2">
    <source>
        <dbReference type="ARBA" id="ARBA00023015"/>
    </source>
</evidence>
<dbReference type="GO" id="GO:0046983">
    <property type="term" value="F:protein dimerization activity"/>
    <property type="evidence" value="ECO:0007669"/>
    <property type="project" value="InterPro"/>
</dbReference>
<gene>
    <name evidence="7" type="ORF">POM88_022370</name>
</gene>
<organism evidence="7 8">
    <name type="scientific">Heracleum sosnowskyi</name>
    <dbReference type="NCBI Taxonomy" id="360622"/>
    <lineage>
        <taxon>Eukaryota</taxon>
        <taxon>Viridiplantae</taxon>
        <taxon>Streptophyta</taxon>
        <taxon>Embryophyta</taxon>
        <taxon>Tracheophyta</taxon>
        <taxon>Spermatophyta</taxon>
        <taxon>Magnoliopsida</taxon>
        <taxon>eudicotyledons</taxon>
        <taxon>Gunneridae</taxon>
        <taxon>Pentapetalae</taxon>
        <taxon>asterids</taxon>
        <taxon>campanulids</taxon>
        <taxon>Apiales</taxon>
        <taxon>Apiaceae</taxon>
        <taxon>Apioideae</taxon>
        <taxon>apioid superclade</taxon>
        <taxon>Tordylieae</taxon>
        <taxon>Tordyliinae</taxon>
        <taxon>Heracleum</taxon>
    </lineage>
</organism>
<comment type="caution">
    <text evidence="7">The sequence shown here is derived from an EMBL/GenBank/DDBJ whole genome shotgun (WGS) entry which is preliminary data.</text>
</comment>
<protein>
    <recommendedName>
        <fullName evidence="6">MADS-box domain-containing protein</fullName>
    </recommendedName>
</protein>
<dbReference type="InterPro" id="IPR050142">
    <property type="entry name" value="MADS-box/MEF2_TF"/>
</dbReference>
<feature type="domain" description="MADS-box" evidence="6">
    <location>
        <begin position="2"/>
        <end position="62"/>
    </location>
</feature>
<keyword evidence="2" id="KW-0805">Transcription regulation</keyword>
<name>A0AAD8IF50_9APIA</name>
<dbReference type="Gene3D" id="3.40.1810.10">
    <property type="entry name" value="Transcription factor, MADS-box"/>
    <property type="match status" value="1"/>
</dbReference>
<sequence length="450" mass="51088">MDGGNGRKIEFIENEKKRNSTLMIRKKGLINQANQLSVLCGVESCVIIKNNDAIDLVWSSSSDMVLVGDLISKFKEQSGPKNVYGVPTYYENKRKAGKKRNRGGVELPTWNPKFESMSECELRNFAAELEVKLNNLKNRKESMSKTKRRRKTVRSDCSTIDDQVATQMDSIVEMDSMNEAVVKDRMEEPMNLIQDCNFDNSIEDSADCSLQLSPKVAMDSLDQMKAAMNSIEDNACSNLDMNPIAAVNSLDQAVVTDSFNPQPIAMTKPDDVNKMTPAMSDDNTLMDLQQQYLYDPSNPFVNYNSGDLCLWKFSNGKLCSKAIIQLFVTASSSDALILFYKWLDMFCRRCKLLNRNKDKDSNQFDLFAQELMLLTSELRVSQKGASHQVIQAEARGITLVKLDVKDYRESEKLIQIQEDVQQEHNSLLESSLESHHSFFILTDFKDTKRE</sequence>
<dbReference type="SMART" id="SM00432">
    <property type="entry name" value="MADS"/>
    <property type="match status" value="1"/>
</dbReference>
<accession>A0AAD8IF50</accession>
<keyword evidence="4" id="KW-0804">Transcription</keyword>
<evidence type="ECO:0000259" key="6">
    <source>
        <dbReference type="PROSITE" id="PS50066"/>
    </source>
</evidence>
<dbReference type="AlphaFoldDB" id="A0AAD8IF50"/>
<reference evidence="7" key="1">
    <citation type="submission" date="2023-02" db="EMBL/GenBank/DDBJ databases">
        <title>Genome of toxic invasive species Heracleum sosnowskyi carries increased number of genes despite the absence of recent whole-genome duplications.</title>
        <authorList>
            <person name="Schelkunov M."/>
            <person name="Shtratnikova V."/>
            <person name="Makarenko M."/>
            <person name="Klepikova A."/>
            <person name="Omelchenko D."/>
            <person name="Novikova G."/>
            <person name="Obukhova E."/>
            <person name="Bogdanov V."/>
            <person name="Penin A."/>
            <person name="Logacheva M."/>
        </authorList>
    </citation>
    <scope>NUCLEOTIDE SEQUENCE</scope>
    <source>
        <strain evidence="7">Hsosn_3</strain>
        <tissue evidence="7">Leaf</tissue>
    </source>
</reference>
<evidence type="ECO:0000256" key="5">
    <source>
        <dbReference type="ARBA" id="ARBA00023242"/>
    </source>
</evidence>
<keyword evidence="8" id="KW-1185">Reference proteome</keyword>
<reference evidence="7" key="2">
    <citation type="submission" date="2023-05" db="EMBL/GenBank/DDBJ databases">
        <authorList>
            <person name="Schelkunov M.I."/>
        </authorList>
    </citation>
    <scope>NUCLEOTIDE SEQUENCE</scope>
    <source>
        <strain evidence="7">Hsosn_3</strain>
        <tissue evidence="7">Leaf</tissue>
    </source>
</reference>
<dbReference type="PANTHER" id="PTHR48019">
    <property type="entry name" value="SERUM RESPONSE FACTOR HOMOLOG"/>
    <property type="match status" value="1"/>
</dbReference>
<evidence type="ECO:0000256" key="3">
    <source>
        <dbReference type="ARBA" id="ARBA00023125"/>
    </source>
</evidence>
<keyword evidence="3" id="KW-0238">DNA-binding</keyword>
<evidence type="ECO:0000313" key="8">
    <source>
        <dbReference type="Proteomes" id="UP001237642"/>
    </source>
</evidence>
<dbReference type="SUPFAM" id="SSF55455">
    <property type="entry name" value="SRF-like"/>
    <property type="match status" value="1"/>
</dbReference>
<dbReference type="GO" id="GO:0003677">
    <property type="term" value="F:DNA binding"/>
    <property type="evidence" value="ECO:0007669"/>
    <property type="project" value="UniProtKB-KW"/>
</dbReference>
<dbReference type="Pfam" id="PF00319">
    <property type="entry name" value="SRF-TF"/>
    <property type="match status" value="1"/>
</dbReference>
<keyword evidence="5" id="KW-0539">Nucleus</keyword>
<dbReference type="EMBL" id="JAUIZM010000005">
    <property type="protein sequence ID" value="KAK1384635.1"/>
    <property type="molecule type" value="Genomic_DNA"/>
</dbReference>
<evidence type="ECO:0000313" key="7">
    <source>
        <dbReference type="EMBL" id="KAK1384635.1"/>
    </source>
</evidence>
<dbReference type="GO" id="GO:0005634">
    <property type="term" value="C:nucleus"/>
    <property type="evidence" value="ECO:0007669"/>
    <property type="project" value="UniProtKB-SubCell"/>
</dbReference>
<proteinExistence type="predicted"/>
<comment type="subcellular location">
    <subcellularLocation>
        <location evidence="1">Nucleus</location>
    </subcellularLocation>
</comment>
<evidence type="ECO:0000256" key="4">
    <source>
        <dbReference type="ARBA" id="ARBA00023163"/>
    </source>
</evidence>
<dbReference type="Proteomes" id="UP001237642">
    <property type="component" value="Unassembled WGS sequence"/>
</dbReference>
<dbReference type="InterPro" id="IPR036879">
    <property type="entry name" value="TF_MADSbox_sf"/>
</dbReference>
<evidence type="ECO:0000256" key="1">
    <source>
        <dbReference type="ARBA" id="ARBA00004123"/>
    </source>
</evidence>
<dbReference type="InterPro" id="IPR002100">
    <property type="entry name" value="TF_MADSbox"/>
</dbReference>
<dbReference type="PROSITE" id="PS50066">
    <property type="entry name" value="MADS_BOX_2"/>
    <property type="match status" value="1"/>
</dbReference>